<evidence type="ECO:0000313" key="2">
    <source>
        <dbReference type="EMBL" id="KAK1737810.1"/>
    </source>
</evidence>
<feature type="compositionally biased region" description="Basic residues" evidence="1">
    <location>
        <begin position="28"/>
        <end position="38"/>
    </location>
</feature>
<dbReference type="AlphaFoldDB" id="A0AAD8Y2W0"/>
<accession>A0AAD8Y2W0</accession>
<protein>
    <submittedName>
        <fullName evidence="2">Uncharacterized protein</fullName>
    </submittedName>
</protein>
<gene>
    <name evidence="2" type="ORF">QTG54_011582</name>
</gene>
<dbReference type="EMBL" id="JATAAI010000023">
    <property type="protein sequence ID" value="KAK1737810.1"/>
    <property type="molecule type" value="Genomic_DNA"/>
</dbReference>
<keyword evidence="3" id="KW-1185">Reference proteome</keyword>
<reference evidence="2" key="1">
    <citation type="submission" date="2023-06" db="EMBL/GenBank/DDBJ databases">
        <title>Survivors Of The Sea: Transcriptome response of Skeletonema marinoi to long-term dormancy.</title>
        <authorList>
            <person name="Pinder M.I.M."/>
            <person name="Kourtchenko O."/>
            <person name="Robertson E.K."/>
            <person name="Larsson T."/>
            <person name="Maumus F."/>
            <person name="Osuna-Cruz C.M."/>
            <person name="Vancaester E."/>
            <person name="Stenow R."/>
            <person name="Vandepoele K."/>
            <person name="Ploug H."/>
            <person name="Bruchert V."/>
            <person name="Godhe A."/>
            <person name="Topel M."/>
        </authorList>
    </citation>
    <scope>NUCLEOTIDE SEQUENCE</scope>
    <source>
        <strain evidence="2">R05AC</strain>
    </source>
</reference>
<dbReference type="Proteomes" id="UP001224775">
    <property type="component" value="Unassembled WGS sequence"/>
</dbReference>
<evidence type="ECO:0000313" key="3">
    <source>
        <dbReference type="Proteomes" id="UP001224775"/>
    </source>
</evidence>
<organism evidence="2 3">
    <name type="scientific">Skeletonema marinoi</name>
    <dbReference type="NCBI Taxonomy" id="267567"/>
    <lineage>
        <taxon>Eukaryota</taxon>
        <taxon>Sar</taxon>
        <taxon>Stramenopiles</taxon>
        <taxon>Ochrophyta</taxon>
        <taxon>Bacillariophyta</taxon>
        <taxon>Coscinodiscophyceae</taxon>
        <taxon>Thalassiosirophycidae</taxon>
        <taxon>Thalassiosirales</taxon>
        <taxon>Skeletonemataceae</taxon>
        <taxon>Skeletonema</taxon>
        <taxon>Skeletonema marinoi-dohrnii complex</taxon>
    </lineage>
</organism>
<evidence type="ECO:0000256" key="1">
    <source>
        <dbReference type="SAM" id="MobiDB-lite"/>
    </source>
</evidence>
<sequence length="68" mass="7330">MPMFKKPVTSSSPAKGDNTAKPPAGKDTKRRPSRRKSSGTKDSAGNLRRSSLMCDMMTGDLLADSDEE</sequence>
<name>A0AAD8Y2W0_9STRA</name>
<comment type="caution">
    <text evidence="2">The sequence shown here is derived from an EMBL/GenBank/DDBJ whole genome shotgun (WGS) entry which is preliminary data.</text>
</comment>
<feature type="region of interest" description="Disordered" evidence="1">
    <location>
        <begin position="1"/>
        <end position="68"/>
    </location>
</feature>
<proteinExistence type="predicted"/>